<dbReference type="EMBL" id="CAICTM010001973">
    <property type="protein sequence ID" value="CAB9527310.1"/>
    <property type="molecule type" value="Genomic_DNA"/>
</dbReference>
<dbReference type="OrthoDB" id="43616at2759"/>
<evidence type="ECO:0000313" key="4">
    <source>
        <dbReference type="EMBL" id="CAB9527310.1"/>
    </source>
</evidence>
<keyword evidence="2" id="KW-0472">Membrane</keyword>
<evidence type="ECO:0000259" key="3">
    <source>
        <dbReference type="SMART" id="SM00333"/>
    </source>
</evidence>
<dbReference type="SMART" id="SM00333">
    <property type="entry name" value="TUDOR"/>
    <property type="match status" value="1"/>
</dbReference>
<feature type="compositionally biased region" description="Polar residues" evidence="1">
    <location>
        <begin position="1"/>
        <end position="15"/>
    </location>
</feature>
<dbReference type="Gene3D" id="2.60.120.620">
    <property type="entry name" value="q2cbj1_9rhob like domain"/>
    <property type="match status" value="1"/>
</dbReference>
<organism evidence="4 5">
    <name type="scientific">Seminavis robusta</name>
    <dbReference type="NCBI Taxonomy" id="568900"/>
    <lineage>
        <taxon>Eukaryota</taxon>
        <taxon>Sar</taxon>
        <taxon>Stramenopiles</taxon>
        <taxon>Ochrophyta</taxon>
        <taxon>Bacillariophyta</taxon>
        <taxon>Bacillariophyceae</taxon>
        <taxon>Bacillariophycidae</taxon>
        <taxon>Naviculales</taxon>
        <taxon>Naviculaceae</taxon>
        <taxon>Seminavis</taxon>
    </lineage>
</organism>
<feature type="region of interest" description="Disordered" evidence="1">
    <location>
        <begin position="1"/>
        <end position="45"/>
    </location>
</feature>
<evidence type="ECO:0000256" key="2">
    <source>
        <dbReference type="SAM" id="Phobius"/>
    </source>
</evidence>
<dbReference type="PANTHER" id="PTHR37563:SF2">
    <property type="entry name" value="PHYTANOYL-COA DIOXYGENASE FAMILY PROTEIN (AFU_ORTHOLOGUE AFUA_2G03330)"/>
    <property type="match status" value="1"/>
</dbReference>
<dbReference type="AlphaFoldDB" id="A0A9N8EVV8"/>
<keyword evidence="5" id="KW-1185">Reference proteome</keyword>
<evidence type="ECO:0000256" key="1">
    <source>
        <dbReference type="SAM" id="MobiDB-lite"/>
    </source>
</evidence>
<feature type="domain" description="Tudor" evidence="3">
    <location>
        <begin position="883"/>
        <end position="944"/>
    </location>
</feature>
<comment type="caution">
    <text evidence="4">The sequence shown here is derived from an EMBL/GenBank/DDBJ whole genome shotgun (WGS) entry which is preliminary data.</text>
</comment>
<feature type="compositionally biased region" description="Polar residues" evidence="1">
    <location>
        <begin position="67"/>
        <end position="79"/>
    </location>
</feature>
<dbReference type="SUPFAM" id="SSF51197">
    <property type="entry name" value="Clavaminate synthase-like"/>
    <property type="match status" value="1"/>
</dbReference>
<gene>
    <name evidence="4" type="ORF">SEMRO_1975_G308800.1</name>
</gene>
<dbReference type="CDD" id="cd04508">
    <property type="entry name" value="Tudor_SF"/>
    <property type="match status" value="2"/>
</dbReference>
<dbReference type="PANTHER" id="PTHR37563">
    <property type="entry name" value="PHYTANOYL-COA DIOXYGENASE FAMILY PROTEIN (AFU_ORTHOLOGUE AFUA_2G03330)"/>
    <property type="match status" value="1"/>
</dbReference>
<feature type="region of interest" description="Disordered" evidence="1">
    <location>
        <begin position="112"/>
        <end position="136"/>
    </location>
</feature>
<dbReference type="InterPro" id="IPR008775">
    <property type="entry name" value="Phytyl_CoA_dOase-like"/>
</dbReference>
<dbReference type="Gene3D" id="2.30.30.140">
    <property type="match status" value="2"/>
</dbReference>
<dbReference type="InterPro" id="IPR002999">
    <property type="entry name" value="Tudor"/>
</dbReference>
<dbReference type="Pfam" id="PF05721">
    <property type="entry name" value="PhyH"/>
    <property type="match status" value="1"/>
</dbReference>
<sequence>MNSTLGQSQLASSDQQNEERFKAMDAKTKQSSEEEKNGVDSLVSSLADKKRKDLDLLCQYLTEPHKQQQPPEDQALQNQKTASSSFFFTKKKSAPPAPKPFFLEQPTVQEIKTPVKKKKKSPSLLNEQDAPSEGSSSASWTFVRCLVLDLPLMLLFVSLAVVYGMRTAWTQYYMPIMERARRTDAHLLEEYTYYERGCLAEDVTKGFTHSTGNTTTEQSLDTLLQHGATTVPKLLRPQTIARLRKYLRYKNKMITDEEAFPMSQGHQRLSYGIEATEDFAISDALAEITSHKLLPDLLEQVLGVPDPALTEITAITSYYGAEDQVIHSDTKSDGYAGQFARTYAHTYSLFIPVQAITERMGVTQLCPGTHYCTNSMEEVCLREMIGVNQAFKDNVWKAGDGVLLNQQVWHGGSKHTDPRNNERILFIVSFTARPQLGKDHRQLARGTYFHMKWLMWGHTWSDIATDEAMSMSWPFNILRSLALWKPSNKKWGYDLLLSAALRATNGQNGMEAEDLQTFIQLKMDGLFHVPKWLQGDFSEKPNAWKTYVQETLDRLFMFLQAVNAVVLTVYLMLAVIVSLVSRPRSAKHGMSRLGAVLVRLIVTHGLVAFITWSVLTKVETSPWGSNIKKGLTFRRPFPTDDEFTSQRFEADPTVPEGPTTFPDRMDVLFGTRYDSPYLGSYNRWLDYHPGNQIFQAAVASRAAAYPIFNSNDNNHQPVLLQKLVDDALAEVSKNTNGGRILQQDHLSGDWVVLGNRDAMEMVRTVMATESSVMRKALNQQISYLVADYRFGYHRGTALAMESILYLQQFRQRLLATTQPLHATTSSTGYTPLDQEKPAREAWTVRPRPFVTERLTMTTTVPAFVWSPSRVPVPSASKSQKEEAEPRVGTKVMAFHSISNTWYKGTIADVIGSNGGSQFDILYEDGEYEENVSIRRLRKMVRLQEGVRVSAVMEDDDVYQGTVSMVYPSGNVDVMFDDGEVLQEVSPEEVDIKYPPF</sequence>
<keyword evidence="2" id="KW-1133">Transmembrane helix</keyword>
<feature type="compositionally biased region" description="Basic and acidic residues" evidence="1">
    <location>
        <begin position="17"/>
        <end position="38"/>
    </location>
</feature>
<proteinExistence type="predicted"/>
<name>A0A9N8EVV8_9STRA</name>
<reference evidence="4" key="1">
    <citation type="submission" date="2020-06" db="EMBL/GenBank/DDBJ databases">
        <authorList>
            <consortium name="Plant Systems Biology data submission"/>
        </authorList>
    </citation>
    <scope>NUCLEOTIDE SEQUENCE</scope>
    <source>
        <strain evidence="4">D6</strain>
    </source>
</reference>
<feature type="transmembrane region" description="Helical" evidence="2">
    <location>
        <begin position="555"/>
        <end position="581"/>
    </location>
</feature>
<accession>A0A9N8EVV8</accession>
<dbReference type="Proteomes" id="UP001153069">
    <property type="component" value="Unassembled WGS sequence"/>
</dbReference>
<feature type="region of interest" description="Disordered" evidence="1">
    <location>
        <begin position="61"/>
        <end position="80"/>
    </location>
</feature>
<feature type="transmembrane region" description="Helical" evidence="2">
    <location>
        <begin position="593"/>
        <end position="615"/>
    </location>
</feature>
<protein>
    <recommendedName>
        <fullName evidence="3">Tudor domain-containing protein</fullName>
    </recommendedName>
</protein>
<dbReference type="InterPro" id="IPR051961">
    <property type="entry name" value="Fungal_Metabolite_Diox"/>
</dbReference>
<keyword evidence="2" id="KW-0812">Transmembrane</keyword>
<evidence type="ECO:0000313" key="5">
    <source>
        <dbReference type="Proteomes" id="UP001153069"/>
    </source>
</evidence>